<dbReference type="Proteomes" id="UP000240883">
    <property type="component" value="Unassembled WGS sequence"/>
</dbReference>
<reference evidence="2 3" key="1">
    <citation type="journal article" date="2018" name="Front. Microbiol.">
        <title>Genome-Wide Analysis of Corynespora cassiicola Leaf Fall Disease Putative Effectors.</title>
        <authorList>
            <person name="Lopez D."/>
            <person name="Ribeiro S."/>
            <person name="Label P."/>
            <person name="Fumanal B."/>
            <person name="Venisse J.S."/>
            <person name="Kohler A."/>
            <person name="de Oliveira R.R."/>
            <person name="Labutti K."/>
            <person name="Lipzen A."/>
            <person name="Lail K."/>
            <person name="Bauer D."/>
            <person name="Ohm R.A."/>
            <person name="Barry K.W."/>
            <person name="Spatafora J."/>
            <person name="Grigoriev I.V."/>
            <person name="Martin F.M."/>
            <person name="Pujade-Renaud V."/>
        </authorList>
    </citation>
    <scope>NUCLEOTIDE SEQUENCE [LARGE SCALE GENOMIC DNA]</scope>
    <source>
        <strain evidence="2 3">Philippines</strain>
    </source>
</reference>
<evidence type="ECO:0000256" key="1">
    <source>
        <dbReference type="SAM" id="MobiDB-lite"/>
    </source>
</evidence>
<evidence type="ECO:0000313" key="3">
    <source>
        <dbReference type="Proteomes" id="UP000240883"/>
    </source>
</evidence>
<feature type="region of interest" description="Disordered" evidence="1">
    <location>
        <begin position="93"/>
        <end position="132"/>
    </location>
</feature>
<feature type="compositionally biased region" description="Basic and acidic residues" evidence="1">
    <location>
        <begin position="119"/>
        <end position="129"/>
    </location>
</feature>
<feature type="compositionally biased region" description="Low complexity" evidence="1">
    <location>
        <begin position="103"/>
        <end position="116"/>
    </location>
</feature>
<dbReference type="OrthoDB" id="5355007at2759"/>
<gene>
    <name evidence="2" type="ORF">BS50DRAFT_588813</name>
</gene>
<dbReference type="AlphaFoldDB" id="A0A2T2NKS8"/>
<name>A0A2T2NKS8_CORCC</name>
<protein>
    <submittedName>
        <fullName evidence="2">Uncharacterized protein</fullName>
    </submittedName>
</protein>
<dbReference type="EMBL" id="KZ678136">
    <property type="protein sequence ID" value="PSN66032.1"/>
    <property type="molecule type" value="Genomic_DNA"/>
</dbReference>
<evidence type="ECO:0000313" key="2">
    <source>
        <dbReference type="EMBL" id="PSN66032.1"/>
    </source>
</evidence>
<proteinExistence type="predicted"/>
<sequence>MSSSSSASKPGGKPIALTSQQARNALTPDLRNTLYGALVSTNGFSNIETAFKHELQASGWHANLRAYMTQLLRSGECTTYEEVEARVRQKLGLTSVPGGQQQTNGASANGTTTNGVNGHGKDKDKDKDVAAGASAADDDFDLHIPERAIREMTKVTRQEINKVVDITVELPEDK</sequence>
<dbReference type="STRING" id="1448308.A0A2T2NKS8"/>
<keyword evidence="3" id="KW-1185">Reference proteome</keyword>
<organism evidence="2 3">
    <name type="scientific">Corynespora cassiicola Philippines</name>
    <dbReference type="NCBI Taxonomy" id="1448308"/>
    <lineage>
        <taxon>Eukaryota</taxon>
        <taxon>Fungi</taxon>
        <taxon>Dikarya</taxon>
        <taxon>Ascomycota</taxon>
        <taxon>Pezizomycotina</taxon>
        <taxon>Dothideomycetes</taxon>
        <taxon>Pleosporomycetidae</taxon>
        <taxon>Pleosporales</taxon>
        <taxon>Corynesporascaceae</taxon>
        <taxon>Corynespora</taxon>
    </lineage>
</organism>
<accession>A0A2T2NKS8</accession>